<dbReference type="Pfam" id="PF08457">
    <property type="entry name" value="Sfi1"/>
    <property type="match status" value="1"/>
</dbReference>
<evidence type="ECO:0000256" key="1">
    <source>
        <dbReference type="SAM" id="MobiDB-lite"/>
    </source>
</evidence>
<organism evidence="3 4">
    <name type="scientific">Erysiphe pulchra</name>
    <dbReference type="NCBI Taxonomy" id="225359"/>
    <lineage>
        <taxon>Eukaryota</taxon>
        <taxon>Fungi</taxon>
        <taxon>Dikarya</taxon>
        <taxon>Ascomycota</taxon>
        <taxon>Pezizomycotina</taxon>
        <taxon>Leotiomycetes</taxon>
        <taxon>Erysiphales</taxon>
        <taxon>Erysiphaceae</taxon>
        <taxon>Erysiphe</taxon>
    </lineage>
</organism>
<dbReference type="InterPro" id="IPR013665">
    <property type="entry name" value="Sfi1_dom"/>
</dbReference>
<proteinExistence type="predicted"/>
<accession>A0A2S4PT59</accession>
<keyword evidence="4" id="KW-1185">Reference proteome</keyword>
<feature type="compositionally biased region" description="Basic and acidic residues" evidence="1">
    <location>
        <begin position="951"/>
        <end position="967"/>
    </location>
</feature>
<dbReference type="EMBL" id="PEDP01000681">
    <property type="protein sequence ID" value="POS85225.1"/>
    <property type="molecule type" value="Genomic_DNA"/>
</dbReference>
<evidence type="ECO:0000313" key="3">
    <source>
        <dbReference type="EMBL" id="POS85225.1"/>
    </source>
</evidence>
<feature type="region of interest" description="Disordered" evidence="1">
    <location>
        <begin position="947"/>
        <end position="977"/>
    </location>
</feature>
<reference evidence="3 4" key="1">
    <citation type="submission" date="2017-10" db="EMBL/GenBank/DDBJ databases">
        <title>Development of genomic resources for the powdery mildew, Erysiphe pulchra.</title>
        <authorList>
            <person name="Wadl P.A."/>
            <person name="Mack B.M."/>
            <person name="Moore G."/>
            <person name="Beltz S.B."/>
        </authorList>
    </citation>
    <scope>NUCLEOTIDE SEQUENCE [LARGE SCALE GENOMIC DNA]</scope>
    <source>
        <strain evidence="3">Cflorida</strain>
    </source>
</reference>
<dbReference type="AlphaFoldDB" id="A0A2S4PT59"/>
<gene>
    <name evidence="3" type="ORF">EPUL_004672</name>
</gene>
<sequence length="1037" mass="124495">MPRLGNPLQLNAGSSTSNYQEIYYTDDDIELIYRIVIQAENLLSHKFLPTYAIFTVYYDLLGQYQISPEHDDRYAHVLFKICSLRGPGTLLEKFQVILCQMGIGVEFYNSRRKEDDYDTLKIQRFFENSIAEATENYHLLHKSTPKRRNSENSVWNIVAGDKSKLQKRRINSFSSIPHHKPEFEAEKDSAKIKQDFLRFKRESFFTRSQDSSNTQRVRAWLALNLRHRSLSSCDSSQIDKEFKKLLYSQNNQVSLPASKDFHIASMTTPLFSMLDEETAVHSSGSSPNEFHSKSESILDIGARMIYNRRFAFRIKSTIQAWKNLAKKIRSDNLHLNDIATNQFSRAVIRAVFVNWRVGVQEKRKSKQLSRHYNHLKKCATKARNLYLLYVAFSHWSNFTKERIQLTAKTRKRIIQTRIFNAWRDITAVDELKVRHQIFKKKFCIWRLRYFSAEARKNAAIIRHNTIIIQKYFYVWKYNFFSIRMITRRTYRLMHLILIKWNFKVESIWKLLCEAETFRLKHLYLNAINLWILQTKKLLITNQNVEHFYNRRVNKNLFFKWLKEAALVQASKKLQNQIACRQTRSIFFSWLIQTRKERRALVTDRIKIMREALINWRFNTRVRLFRSRSDNSIIEQTVYIWILQARLNLSIRLRNENCLRGVIYIWKFKWQALRELHERQEILAFEIFARNTKNFVLLKWYSRMGSLQKDKMMALNLYQPRISRSLIRKWFNNLQHLQKLDRWSQDAGYYLLASRVMKIWKISTECAKRNKRKIAFVMVRRKVKINLLRSILQIWVKETREILYKQSWATEINQNRISIFGREILYRWHSHAEELLELKTMWQEKLLRKYIAIWLYKTRHFLAIQSEAKIIYQERQTSKIFQKWSHYSLHIRPYENIAYEIREKNFRKNKRRMFINWRDRVKLQKVTSTQVLSDPDLEEIAQNEAWSEFGEEANKEDGQEEKDFDRDMMPSSIPAYLNTPSKRSERIKAVVAKYSMTPMTPLPMTQDREFRVTKNGGLFSSIQKRRLNNLNKSINGTT</sequence>
<dbReference type="Proteomes" id="UP000237438">
    <property type="component" value="Unassembled WGS sequence"/>
</dbReference>
<name>A0A2S4PT59_9PEZI</name>
<feature type="domain" description="Sfi1 spindle body" evidence="2">
    <location>
        <begin position="359"/>
        <end position="919"/>
    </location>
</feature>
<comment type="caution">
    <text evidence="3">The sequence shown here is derived from an EMBL/GenBank/DDBJ whole genome shotgun (WGS) entry which is preliminary data.</text>
</comment>
<evidence type="ECO:0000313" key="4">
    <source>
        <dbReference type="Proteomes" id="UP000237438"/>
    </source>
</evidence>
<evidence type="ECO:0000259" key="2">
    <source>
        <dbReference type="Pfam" id="PF08457"/>
    </source>
</evidence>
<protein>
    <recommendedName>
        <fullName evidence="2">Sfi1 spindle body domain-containing protein</fullName>
    </recommendedName>
</protein>
<dbReference type="OrthoDB" id="5215300at2759"/>
<dbReference type="STRING" id="225359.A0A2S4PT59"/>